<evidence type="ECO:0000256" key="1">
    <source>
        <dbReference type="ARBA" id="ARBA00004141"/>
    </source>
</evidence>
<proteinExistence type="predicted"/>
<feature type="transmembrane region" description="Helical" evidence="7">
    <location>
        <begin position="97"/>
        <end position="116"/>
    </location>
</feature>
<dbReference type="GO" id="GO:0055085">
    <property type="term" value="P:transmembrane transport"/>
    <property type="evidence" value="ECO:0007669"/>
    <property type="project" value="InterPro"/>
</dbReference>
<organism evidence="8 9">
    <name type="scientific">Temperatibacter marinus</name>
    <dbReference type="NCBI Taxonomy" id="1456591"/>
    <lineage>
        <taxon>Bacteria</taxon>
        <taxon>Pseudomonadati</taxon>
        <taxon>Pseudomonadota</taxon>
        <taxon>Alphaproteobacteria</taxon>
        <taxon>Kordiimonadales</taxon>
        <taxon>Temperatibacteraceae</taxon>
        <taxon>Temperatibacter</taxon>
    </lineage>
</organism>
<evidence type="ECO:0000256" key="7">
    <source>
        <dbReference type="SAM" id="Phobius"/>
    </source>
</evidence>
<keyword evidence="5 7" id="KW-1133">Transmembrane helix</keyword>
<feature type="transmembrane region" description="Helical" evidence="7">
    <location>
        <begin position="128"/>
        <end position="147"/>
    </location>
</feature>
<evidence type="ECO:0000256" key="6">
    <source>
        <dbReference type="ARBA" id="ARBA00023136"/>
    </source>
</evidence>
<feature type="transmembrane region" description="Helical" evidence="7">
    <location>
        <begin position="167"/>
        <end position="187"/>
    </location>
</feature>
<evidence type="ECO:0000256" key="4">
    <source>
        <dbReference type="ARBA" id="ARBA00022692"/>
    </source>
</evidence>
<evidence type="ECO:0000313" key="9">
    <source>
        <dbReference type="Proteomes" id="UP001268683"/>
    </source>
</evidence>
<dbReference type="PANTHER" id="PTHR36838:SF1">
    <property type="entry name" value="SLR1864 PROTEIN"/>
    <property type="match status" value="1"/>
</dbReference>
<keyword evidence="9" id="KW-1185">Reference proteome</keyword>
<dbReference type="KEGG" id="tmk:QGN29_02485"/>
<dbReference type="AlphaFoldDB" id="A0AA52EI62"/>
<keyword evidence="2" id="KW-0813">Transport</keyword>
<feature type="transmembrane region" description="Helical" evidence="7">
    <location>
        <begin position="34"/>
        <end position="52"/>
    </location>
</feature>
<feature type="transmembrane region" description="Helical" evidence="7">
    <location>
        <begin position="199"/>
        <end position="219"/>
    </location>
</feature>
<accession>A0AA52EI62</accession>
<protein>
    <submittedName>
        <fullName evidence="8">AEC family transporter</fullName>
    </submittedName>
</protein>
<comment type="subcellular location">
    <subcellularLocation>
        <location evidence="1">Membrane</location>
        <topology evidence="1">Multi-pass membrane protein</topology>
    </subcellularLocation>
</comment>
<evidence type="ECO:0000256" key="2">
    <source>
        <dbReference type="ARBA" id="ARBA00022448"/>
    </source>
</evidence>
<dbReference type="GO" id="GO:0016020">
    <property type="term" value="C:membrane"/>
    <property type="evidence" value="ECO:0007669"/>
    <property type="project" value="UniProtKB-SubCell"/>
</dbReference>
<keyword evidence="3" id="KW-1003">Cell membrane</keyword>
<feature type="transmembrane region" description="Helical" evidence="7">
    <location>
        <begin position="258"/>
        <end position="277"/>
    </location>
</feature>
<keyword evidence="6 7" id="KW-0472">Membrane</keyword>
<dbReference type="RefSeq" id="WP_310799087.1">
    <property type="nucleotide sequence ID" value="NZ_CP123872.1"/>
</dbReference>
<dbReference type="Pfam" id="PF03547">
    <property type="entry name" value="Mem_trans"/>
    <property type="match status" value="1"/>
</dbReference>
<gene>
    <name evidence="8" type="ORF">QGN29_02485</name>
</gene>
<dbReference type="InterPro" id="IPR004776">
    <property type="entry name" value="Mem_transp_PIN-like"/>
</dbReference>
<evidence type="ECO:0000313" key="8">
    <source>
        <dbReference type="EMBL" id="WND03235.1"/>
    </source>
</evidence>
<feature type="transmembrane region" description="Helical" evidence="7">
    <location>
        <begin position="289"/>
        <end position="308"/>
    </location>
</feature>
<reference evidence="8" key="1">
    <citation type="submission" date="2023-04" db="EMBL/GenBank/DDBJ databases">
        <title>Complete genome sequence of Temperatibacter marinus.</title>
        <authorList>
            <person name="Rong J.-C."/>
            <person name="Yi M.-L."/>
            <person name="Zhao Q."/>
        </authorList>
    </citation>
    <scope>NUCLEOTIDE SEQUENCE</scope>
    <source>
        <strain evidence="8">NBRC 110045</strain>
    </source>
</reference>
<feature type="transmembrane region" description="Helical" evidence="7">
    <location>
        <begin position="226"/>
        <end position="246"/>
    </location>
</feature>
<evidence type="ECO:0000256" key="5">
    <source>
        <dbReference type="ARBA" id="ARBA00022989"/>
    </source>
</evidence>
<dbReference type="EMBL" id="CP123872">
    <property type="protein sequence ID" value="WND03235.1"/>
    <property type="molecule type" value="Genomic_DNA"/>
</dbReference>
<dbReference type="Proteomes" id="UP001268683">
    <property type="component" value="Chromosome"/>
</dbReference>
<keyword evidence="4 7" id="KW-0812">Transmembrane</keyword>
<dbReference type="PANTHER" id="PTHR36838">
    <property type="entry name" value="AUXIN EFFLUX CARRIER FAMILY PROTEIN"/>
    <property type="match status" value="1"/>
</dbReference>
<sequence>MDIVLTSALPLFALIGLGYWVGKLDSFPESGVKGIILFVWYLAMPALIYKLMSVNPLPDLADTWMLSGFLIPMVVLFMLTVLILGSFFNHDYKERAMYAYSISFGNKAYMGIPLTYATFGDVGLRVNILILSTHEVILILLAVLVMAADPKQKKSILNSLKEAGLGFMKNPVILSIAFAMLASAYQYTAPSPLLTLVDLLAPAAAPAGLFALGASLASVNAKGDRVQASVAAGAKLFLFPLMVYTTTQIMNISGTEQYTLLLLSCLPTGLNAFNYAVTVGTGSRRAASTILYSTLVSMITVSLFLLFISGRA</sequence>
<feature type="transmembrane region" description="Helical" evidence="7">
    <location>
        <begin position="6"/>
        <end position="22"/>
    </location>
</feature>
<feature type="transmembrane region" description="Helical" evidence="7">
    <location>
        <begin position="64"/>
        <end position="85"/>
    </location>
</feature>
<evidence type="ECO:0000256" key="3">
    <source>
        <dbReference type="ARBA" id="ARBA00022475"/>
    </source>
</evidence>
<name>A0AA52EI62_9PROT</name>